<dbReference type="GO" id="GO:0051015">
    <property type="term" value="F:actin filament binding"/>
    <property type="evidence" value="ECO:0007669"/>
    <property type="project" value="TreeGrafter"/>
</dbReference>
<feature type="compositionally biased region" description="Gly residues" evidence="7">
    <location>
        <begin position="513"/>
        <end position="522"/>
    </location>
</feature>
<dbReference type="CTD" id="34179"/>
<dbReference type="Gene3D" id="1.20.120.720">
    <property type="entry name" value="Myosin VI head, motor domain, U50 subdomain"/>
    <property type="match status" value="2"/>
</dbReference>
<keyword evidence="1 6" id="KW-0547">Nucleotide-binding</keyword>
<keyword evidence="5 6" id="KW-0009">Actin-binding</keyword>
<dbReference type="GO" id="GO:0007015">
    <property type="term" value="P:actin filament organization"/>
    <property type="evidence" value="ECO:0007669"/>
    <property type="project" value="TreeGrafter"/>
</dbReference>
<dbReference type="GO" id="GO:0016020">
    <property type="term" value="C:membrane"/>
    <property type="evidence" value="ECO:0007669"/>
    <property type="project" value="TreeGrafter"/>
</dbReference>
<feature type="region of interest" description="Actin-binding" evidence="6">
    <location>
        <begin position="750"/>
        <end position="772"/>
    </location>
</feature>
<feature type="compositionally biased region" description="Pro residues" evidence="7">
    <location>
        <begin position="1024"/>
        <end position="1038"/>
    </location>
</feature>
<feature type="compositionally biased region" description="Pro residues" evidence="7">
    <location>
        <begin position="84"/>
        <end position="121"/>
    </location>
</feature>
<evidence type="ECO:0000313" key="10">
    <source>
        <dbReference type="RefSeq" id="XP_026734116.1"/>
    </source>
</evidence>
<reference evidence="10" key="1">
    <citation type="submission" date="2025-08" db="UniProtKB">
        <authorList>
            <consortium name="RefSeq"/>
        </authorList>
    </citation>
    <scope>IDENTIFICATION</scope>
</reference>
<dbReference type="SMART" id="SM00242">
    <property type="entry name" value="MYSc"/>
    <property type="match status" value="1"/>
</dbReference>
<evidence type="ECO:0000256" key="1">
    <source>
        <dbReference type="ARBA" id="ARBA00022741"/>
    </source>
</evidence>
<keyword evidence="4 6" id="KW-0505">Motor protein</keyword>
<evidence type="ECO:0000313" key="9">
    <source>
        <dbReference type="Proteomes" id="UP000322000"/>
    </source>
</evidence>
<organism evidence="9 10">
    <name type="scientific">Trichoplusia ni</name>
    <name type="common">Cabbage looper</name>
    <dbReference type="NCBI Taxonomy" id="7111"/>
    <lineage>
        <taxon>Eukaryota</taxon>
        <taxon>Metazoa</taxon>
        <taxon>Ecdysozoa</taxon>
        <taxon>Arthropoda</taxon>
        <taxon>Hexapoda</taxon>
        <taxon>Insecta</taxon>
        <taxon>Pterygota</taxon>
        <taxon>Neoptera</taxon>
        <taxon>Endopterygota</taxon>
        <taxon>Lepidoptera</taxon>
        <taxon>Glossata</taxon>
        <taxon>Ditrysia</taxon>
        <taxon>Noctuoidea</taxon>
        <taxon>Noctuidae</taxon>
        <taxon>Plusiinae</taxon>
        <taxon>Trichoplusia</taxon>
    </lineage>
</organism>
<evidence type="ECO:0000259" key="8">
    <source>
        <dbReference type="PROSITE" id="PS51456"/>
    </source>
</evidence>
<dbReference type="Pfam" id="PF00063">
    <property type="entry name" value="Myosin_head"/>
    <property type="match status" value="2"/>
</dbReference>
<dbReference type="AlphaFoldDB" id="A0A7E5W1F0"/>
<dbReference type="Gene3D" id="3.40.850.10">
    <property type="entry name" value="Kinesin motor domain"/>
    <property type="match status" value="2"/>
</dbReference>
<feature type="compositionally biased region" description="Gly residues" evidence="7">
    <location>
        <begin position="68"/>
        <end position="79"/>
    </location>
</feature>
<dbReference type="InterPro" id="IPR027417">
    <property type="entry name" value="P-loop_NTPase"/>
</dbReference>
<dbReference type="RefSeq" id="XP_026734116.1">
    <property type="nucleotide sequence ID" value="XM_026878315.1"/>
</dbReference>
<dbReference type="Gene3D" id="1.20.5.4820">
    <property type="match status" value="1"/>
</dbReference>
<dbReference type="KEGG" id="tnl:113498327"/>
<dbReference type="PANTHER" id="PTHR13140">
    <property type="entry name" value="MYOSIN"/>
    <property type="match status" value="1"/>
</dbReference>
<feature type="region of interest" description="Disordered" evidence="7">
    <location>
        <begin position="491"/>
        <end position="523"/>
    </location>
</feature>
<evidence type="ECO:0000256" key="7">
    <source>
        <dbReference type="SAM" id="MobiDB-lite"/>
    </source>
</evidence>
<dbReference type="GO" id="GO:0003774">
    <property type="term" value="F:cytoskeletal motor activity"/>
    <property type="evidence" value="ECO:0007669"/>
    <property type="project" value="UniProtKB-UniRule"/>
</dbReference>
<proteinExistence type="inferred from homology"/>
<dbReference type="InParanoid" id="A0A7E5W1F0"/>
<accession>A0A7E5W1F0</accession>
<gene>
    <name evidence="10" type="primary">LOC113498327</name>
</gene>
<dbReference type="OrthoDB" id="370884at2759"/>
<evidence type="ECO:0000256" key="3">
    <source>
        <dbReference type="ARBA" id="ARBA00023123"/>
    </source>
</evidence>
<dbReference type="PRINTS" id="PR00193">
    <property type="entry name" value="MYOSINHEAVY"/>
</dbReference>
<dbReference type="PROSITE" id="PS51456">
    <property type="entry name" value="MYOSIN_MOTOR"/>
    <property type="match status" value="1"/>
</dbReference>
<dbReference type="GeneID" id="113498327"/>
<feature type="region of interest" description="Disordered" evidence="7">
    <location>
        <begin position="906"/>
        <end position="926"/>
    </location>
</feature>
<feature type="binding site" evidence="6">
    <location>
        <begin position="225"/>
        <end position="232"/>
    </location>
    <ligand>
        <name>ATP</name>
        <dbReference type="ChEBI" id="CHEBI:30616"/>
    </ligand>
</feature>
<keyword evidence="2 6" id="KW-0067">ATP-binding</keyword>
<feature type="region of interest" description="Disordered" evidence="7">
    <location>
        <begin position="1017"/>
        <end position="1038"/>
    </location>
</feature>
<feature type="region of interest" description="Disordered" evidence="7">
    <location>
        <begin position="68"/>
        <end position="134"/>
    </location>
</feature>
<dbReference type="InterPro" id="IPR001609">
    <property type="entry name" value="Myosin_head_motor_dom-like"/>
</dbReference>
<keyword evidence="9" id="KW-1185">Reference proteome</keyword>
<evidence type="ECO:0000256" key="6">
    <source>
        <dbReference type="PROSITE-ProRule" id="PRU00782"/>
    </source>
</evidence>
<dbReference type="Proteomes" id="UP000322000">
    <property type="component" value="Chromosome 1"/>
</dbReference>
<name>A0A7E5W1F0_TRINI</name>
<feature type="compositionally biased region" description="Pro residues" evidence="7">
    <location>
        <begin position="911"/>
        <end position="924"/>
    </location>
</feature>
<dbReference type="FunCoup" id="A0A7E5W1F0">
    <property type="interactions" value="47"/>
</dbReference>
<dbReference type="InterPro" id="IPR036961">
    <property type="entry name" value="Kinesin_motor_dom_sf"/>
</dbReference>
<evidence type="ECO:0000256" key="4">
    <source>
        <dbReference type="ARBA" id="ARBA00023175"/>
    </source>
</evidence>
<dbReference type="Gene3D" id="1.10.10.820">
    <property type="match status" value="1"/>
</dbReference>
<dbReference type="SUPFAM" id="SSF52540">
    <property type="entry name" value="P-loop containing nucleoside triphosphate hydrolases"/>
    <property type="match status" value="1"/>
</dbReference>
<evidence type="ECO:0000256" key="2">
    <source>
        <dbReference type="ARBA" id="ARBA00022840"/>
    </source>
</evidence>
<feature type="compositionally biased region" description="Polar residues" evidence="7">
    <location>
        <begin position="494"/>
        <end position="503"/>
    </location>
</feature>
<evidence type="ECO:0000256" key="5">
    <source>
        <dbReference type="ARBA" id="ARBA00023203"/>
    </source>
</evidence>
<dbReference type="Gene3D" id="1.20.58.530">
    <property type="match status" value="1"/>
</dbReference>
<dbReference type="GO" id="GO:0005737">
    <property type="term" value="C:cytoplasm"/>
    <property type="evidence" value="ECO:0007669"/>
    <property type="project" value="TreeGrafter"/>
</dbReference>
<keyword evidence="3 6" id="KW-0518">Myosin</keyword>
<sequence>MATLGLSKVFILDKYFTELQRFWETEKKLQDASSSNEAVHLQRRLLCLSSDLVSLRNHLLVGAGAGAGGGASGGAGASGAGQPAVPPRAPHLLPPAPPPAQPSPPAPPPAPHHTLPPPPESRWPLAKPAGGGGWPAGADVEDLIHLRGPLTEDAVVRALQARFYHNKFYTMIGPILVAVNPYTDACNALTLTAARAHRPELARLVHDAVRHQADSGYPQAIILSGVSGSGKTYASMVLLRRLFDVAGGGPETDAFKHLAAAFTVLRALGTAATPANTHSSRIGHFIEVQVTDGALYRTKIHCYFLDQTRVVRPPAGERNYHIFYQMLAGLTPDERAQLHLEGYSSQDLRYLASAHHRRPEPEDAARFHAWKTCLVILGIPFLDVVRVLAAVLLLGNVQFAEGGDGSAEPTSEAELAAAAALLGVAAPALLRGLVSRAAPRARAAPARAPATAPAAAAARDALAKALYCRTVATIVRRANSLKRLGSTLGTLSSDSNESVHNQDAASRRASSAGGSGGGGARGRAGARSMAALNDAVRHATDGFVGILDMFGFEDAAPSRLEHLCANLCAETMQHFYNTHVFKSSAESCREEGVSCALEVDYVDNVPCIDLVSSLRGGLLAALDAECAARGSPEHYVTRIKAAHRGHPRLAEARPPHPRRFAVRHYAGEVSYDAADFLEANRDAVPDDLLAAFDNRTCEFGFATHLFGAELKALAAQGGPTGGQFRASPTVAAALDAAAASTLTQDFHTRLDNLLRTLVHARPHFVRCLRANATETPMLFERATVARQVRALQILETTQLMASGYPHRMRFRAFSGRYRALWRRGAERESGAACAGVLRAVQAAAAPPAPASPAAVRWALGKRHVFLSEGMRQVLERMRRARRQAAAECIQAAWRRHRGRLARAAPALGPARPRPAPIAGTPPPDPADKCDPALVKRTCSLFGLDLERPPPLPPSRAYTVAGGVKLGYPQQRTVGAEWSDESGALRLRAGDTVLVVGAARRGHVAVQAAGRTVSVPHGVLAPARARPPAPPPPAPPAKA</sequence>
<protein>
    <submittedName>
        <fullName evidence="10">Myosin IA heavy chain</fullName>
    </submittedName>
</protein>
<dbReference type="GO" id="GO:0016459">
    <property type="term" value="C:myosin complex"/>
    <property type="evidence" value="ECO:0007669"/>
    <property type="project" value="UniProtKB-KW"/>
</dbReference>
<dbReference type="GO" id="GO:0005524">
    <property type="term" value="F:ATP binding"/>
    <property type="evidence" value="ECO:0007669"/>
    <property type="project" value="UniProtKB-UniRule"/>
</dbReference>
<feature type="domain" description="Myosin motor" evidence="8">
    <location>
        <begin position="139"/>
        <end position="879"/>
    </location>
</feature>
<dbReference type="PANTHER" id="PTHR13140:SF498">
    <property type="entry name" value="DACHS, ISOFORM E"/>
    <property type="match status" value="1"/>
</dbReference>
<comment type="similarity">
    <text evidence="6">Belongs to the TRAFAC class myosin-kinesin ATPase superfamily. Myosin family.</text>
</comment>